<organism evidence="2 3">
    <name type="scientific">Candidatus Iainarchaeum sp</name>
    <dbReference type="NCBI Taxonomy" id="3101447"/>
    <lineage>
        <taxon>Archaea</taxon>
        <taxon>Candidatus Iainarchaeota</taxon>
        <taxon>Candidatus Iainarchaeia</taxon>
        <taxon>Candidatus Iainarchaeales</taxon>
        <taxon>Candidatus Iainarchaeaceae</taxon>
        <taxon>Candidatus Iainarchaeum</taxon>
    </lineage>
</organism>
<evidence type="ECO:0000313" key="3">
    <source>
        <dbReference type="Proteomes" id="UP000526302"/>
    </source>
</evidence>
<sequence length="85" mass="10613">MAYNLHRKENDEISDLRYEYEKRMRLRDSLQKNLERRKKLGLIDKPYERQLLSEIEEIQRDMDDYKKQIRSLESRRIRSENLRGL</sequence>
<feature type="coiled-coil region" evidence="1">
    <location>
        <begin position="48"/>
        <end position="82"/>
    </location>
</feature>
<dbReference type="Proteomes" id="UP000526302">
    <property type="component" value="Unassembled WGS sequence"/>
</dbReference>
<dbReference type="EMBL" id="JAAZKV010000019">
    <property type="protein sequence ID" value="NMA44732.1"/>
    <property type="molecule type" value="Genomic_DNA"/>
</dbReference>
<evidence type="ECO:0000313" key="2">
    <source>
        <dbReference type="EMBL" id="NMA44732.1"/>
    </source>
</evidence>
<proteinExistence type="predicted"/>
<name>A0A7K4BZV4_9ARCH</name>
<dbReference type="AlphaFoldDB" id="A0A7K4BZV4"/>
<reference evidence="2 3" key="1">
    <citation type="journal article" date="2020" name="Biotechnol. Biofuels">
        <title>New insights from the biogas microbiome by comprehensive genome-resolved metagenomics of nearly 1600 species originating from multiple anaerobic digesters.</title>
        <authorList>
            <person name="Campanaro S."/>
            <person name="Treu L."/>
            <person name="Rodriguez-R L.M."/>
            <person name="Kovalovszki A."/>
            <person name="Ziels R.M."/>
            <person name="Maus I."/>
            <person name="Zhu X."/>
            <person name="Kougias P.G."/>
            <person name="Basile A."/>
            <person name="Luo G."/>
            <person name="Schluter A."/>
            <person name="Konstantinidis K.T."/>
            <person name="Angelidaki I."/>
        </authorList>
    </citation>
    <scope>NUCLEOTIDE SEQUENCE [LARGE SCALE GENOMIC DNA]</scope>
    <source>
        <strain evidence="2">AS22ysBPME_79</strain>
    </source>
</reference>
<protein>
    <submittedName>
        <fullName evidence="2">Uncharacterized protein</fullName>
    </submittedName>
</protein>
<keyword evidence="1" id="KW-0175">Coiled coil</keyword>
<comment type="caution">
    <text evidence="2">The sequence shown here is derived from an EMBL/GenBank/DDBJ whole genome shotgun (WGS) entry which is preliminary data.</text>
</comment>
<gene>
    <name evidence="2" type="ORF">GX950_02910</name>
</gene>
<evidence type="ECO:0000256" key="1">
    <source>
        <dbReference type="SAM" id="Coils"/>
    </source>
</evidence>
<accession>A0A7K4BZV4</accession>